<comment type="caution">
    <text evidence="2">The sequence shown here is derived from an EMBL/GenBank/DDBJ whole genome shotgun (WGS) entry which is preliminary data.</text>
</comment>
<evidence type="ECO:0000256" key="1">
    <source>
        <dbReference type="SAM" id="MobiDB-lite"/>
    </source>
</evidence>
<name>A0A9P6ASK8_9AGAM</name>
<dbReference type="AlphaFoldDB" id="A0A9P6ASK8"/>
<evidence type="ECO:0000313" key="2">
    <source>
        <dbReference type="EMBL" id="KAF9510932.1"/>
    </source>
</evidence>
<gene>
    <name evidence="2" type="ORF">BS47DRAFT_1210225</name>
</gene>
<feature type="compositionally biased region" description="Polar residues" evidence="1">
    <location>
        <begin position="115"/>
        <end position="135"/>
    </location>
</feature>
<dbReference type="Proteomes" id="UP000886523">
    <property type="component" value="Unassembled WGS sequence"/>
</dbReference>
<keyword evidence="3" id="KW-1185">Reference proteome</keyword>
<protein>
    <submittedName>
        <fullName evidence="2">Uncharacterized protein</fullName>
    </submittedName>
</protein>
<sequence>MSTWGSKNLVEWKAAMPFSWMILHYGIMNRRCIVICYFLAIFVDILHTEKSLKFHLVRCEERSQLPTSSSTVFATGSPDASIPNLPNGPCHSDDSRTLSTATSMPGPSVSSPSSQRLWDSDSPSWSTQSIDSRGASSIPDLGSMPPNPDGWLDFFLTHPLLGAQSDSAALENNAPPHMASQIPPTNTAELPALSPPSFSLFLEAPLQPTLSAGLFQPIYYPSSQPEAPLSQSRHEQMRLSQVGTLPPMSAPSQLALINDHTSNASYDISVCMPVPGSNPGSSWSISAPDLADTASLFESSNRNLEYNYSATLPPNVTGGAFSDSLRWPISCYDGMTLNSAWFNPLC</sequence>
<organism evidence="2 3">
    <name type="scientific">Hydnum rufescens UP504</name>
    <dbReference type="NCBI Taxonomy" id="1448309"/>
    <lineage>
        <taxon>Eukaryota</taxon>
        <taxon>Fungi</taxon>
        <taxon>Dikarya</taxon>
        <taxon>Basidiomycota</taxon>
        <taxon>Agaricomycotina</taxon>
        <taxon>Agaricomycetes</taxon>
        <taxon>Cantharellales</taxon>
        <taxon>Hydnaceae</taxon>
        <taxon>Hydnum</taxon>
    </lineage>
</organism>
<feature type="region of interest" description="Disordered" evidence="1">
    <location>
        <begin position="68"/>
        <end position="144"/>
    </location>
</feature>
<feature type="compositionally biased region" description="Low complexity" evidence="1">
    <location>
        <begin position="103"/>
        <end position="114"/>
    </location>
</feature>
<proteinExistence type="predicted"/>
<evidence type="ECO:0000313" key="3">
    <source>
        <dbReference type="Proteomes" id="UP000886523"/>
    </source>
</evidence>
<dbReference type="EMBL" id="MU129007">
    <property type="protein sequence ID" value="KAF9510932.1"/>
    <property type="molecule type" value="Genomic_DNA"/>
</dbReference>
<reference evidence="2" key="1">
    <citation type="journal article" date="2020" name="Nat. Commun.">
        <title>Large-scale genome sequencing of mycorrhizal fungi provides insights into the early evolution of symbiotic traits.</title>
        <authorList>
            <person name="Miyauchi S."/>
            <person name="Kiss E."/>
            <person name="Kuo A."/>
            <person name="Drula E."/>
            <person name="Kohler A."/>
            <person name="Sanchez-Garcia M."/>
            <person name="Morin E."/>
            <person name="Andreopoulos B."/>
            <person name="Barry K.W."/>
            <person name="Bonito G."/>
            <person name="Buee M."/>
            <person name="Carver A."/>
            <person name="Chen C."/>
            <person name="Cichocki N."/>
            <person name="Clum A."/>
            <person name="Culley D."/>
            <person name="Crous P.W."/>
            <person name="Fauchery L."/>
            <person name="Girlanda M."/>
            <person name="Hayes R.D."/>
            <person name="Keri Z."/>
            <person name="LaButti K."/>
            <person name="Lipzen A."/>
            <person name="Lombard V."/>
            <person name="Magnuson J."/>
            <person name="Maillard F."/>
            <person name="Murat C."/>
            <person name="Nolan M."/>
            <person name="Ohm R.A."/>
            <person name="Pangilinan J."/>
            <person name="Pereira M.F."/>
            <person name="Perotto S."/>
            <person name="Peter M."/>
            <person name="Pfister S."/>
            <person name="Riley R."/>
            <person name="Sitrit Y."/>
            <person name="Stielow J.B."/>
            <person name="Szollosi G."/>
            <person name="Zifcakova L."/>
            <person name="Stursova M."/>
            <person name="Spatafora J.W."/>
            <person name="Tedersoo L."/>
            <person name="Vaario L.M."/>
            <person name="Yamada A."/>
            <person name="Yan M."/>
            <person name="Wang P."/>
            <person name="Xu J."/>
            <person name="Bruns T."/>
            <person name="Baldrian P."/>
            <person name="Vilgalys R."/>
            <person name="Dunand C."/>
            <person name="Henrissat B."/>
            <person name="Grigoriev I.V."/>
            <person name="Hibbett D."/>
            <person name="Nagy L.G."/>
            <person name="Martin F.M."/>
        </authorList>
    </citation>
    <scope>NUCLEOTIDE SEQUENCE</scope>
    <source>
        <strain evidence="2">UP504</strain>
    </source>
</reference>
<accession>A0A9P6ASK8</accession>